<reference evidence="2 4" key="1">
    <citation type="submission" date="2014-07" db="EMBL/GenBank/DDBJ databases">
        <title>Genome of Flavobacterium hydatis DSM 2063.</title>
        <authorList>
            <person name="Pipes S.E."/>
            <person name="Stropko S.J."/>
            <person name="Newman J.D."/>
        </authorList>
    </citation>
    <scope>NUCLEOTIDE SEQUENCE [LARGE SCALE GENOMIC DNA]</scope>
    <source>
        <strain evidence="2 4">DSM 2063</strain>
    </source>
</reference>
<dbReference type="Proteomes" id="UP000198424">
    <property type="component" value="Unassembled WGS sequence"/>
</dbReference>
<dbReference type="AlphaFoldDB" id="A0A086AUI3"/>
<dbReference type="RefSeq" id="WP_035617578.1">
    <property type="nucleotide sequence ID" value="NZ_JBEWQG010000004.1"/>
</dbReference>
<evidence type="ECO:0000313" key="2">
    <source>
        <dbReference type="EMBL" id="KFF20347.1"/>
    </source>
</evidence>
<feature type="transmembrane region" description="Helical" evidence="1">
    <location>
        <begin position="83"/>
        <end position="99"/>
    </location>
</feature>
<dbReference type="eggNOG" id="ENOG503125V">
    <property type="taxonomic scope" value="Bacteria"/>
</dbReference>
<dbReference type="EMBL" id="MUGY01000001">
    <property type="protein sequence ID" value="OXA98363.1"/>
    <property type="molecule type" value="Genomic_DNA"/>
</dbReference>
<evidence type="ECO:0000313" key="4">
    <source>
        <dbReference type="Proteomes" id="UP000028712"/>
    </source>
</evidence>
<reference evidence="3 5" key="2">
    <citation type="submission" date="2016-11" db="EMBL/GenBank/DDBJ databases">
        <title>Whole genomes of Flavobacteriaceae.</title>
        <authorList>
            <person name="Stine C."/>
            <person name="Li C."/>
            <person name="Tadesse D."/>
        </authorList>
    </citation>
    <scope>NUCLEOTIDE SEQUENCE [LARGE SCALE GENOMIC DNA]</scope>
    <source>
        <strain evidence="3 5">ATCC 29551</strain>
    </source>
</reference>
<evidence type="ECO:0000313" key="5">
    <source>
        <dbReference type="Proteomes" id="UP000198424"/>
    </source>
</evidence>
<protein>
    <submittedName>
        <fullName evidence="2">Uncharacterized protein</fullName>
    </submittedName>
</protein>
<feature type="transmembrane region" description="Helical" evidence="1">
    <location>
        <begin position="131"/>
        <end position="152"/>
    </location>
</feature>
<evidence type="ECO:0000256" key="1">
    <source>
        <dbReference type="SAM" id="Phobius"/>
    </source>
</evidence>
<dbReference type="Proteomes" id="UP000028712">
    <property type="component" value="Unassembled WGS sequence"/>
</dbReference>
<evidence type="ECO:0000313" key="3">
    <source>
        <dbReference type="EMBL" id="OXA98363.1"/>
    </source>
</evidence>
<feature type="transmembrane region" description="Helical" evidence="1">
    <location>
        <begin position="106"/>
        <end position="125"/>
    </location>
</feature>
<sequence length="288" mass="34328">MEIIKNINEIFSNRELATIVWLAIILILINLNKEIRNSAFQVIKAFFVKQILLVFFLLAVYAFFIVLFLKYYRFWDFTLLKETLFWFFGFALMTLFKLEKANEASFFFKILIESFKLTIFLEFFLNFYTFSFVTEMIVIPIFTFVFLMNLISENKDEYKPVFKLTKIVIGFVGAFYIVFAIYKFIFHNENILSVHNLNSLILPVQLTILSIPFFYFLSLYSNYERLFLRVEFMNKDSAVQRNLKLQILKKANINLSKLKKIDEKLTGFNLFELTDINRKDENSNNADL</sequence>
<accession>A0A086AUI3</accession>
<keyword evidence="1" id="KW-1133">Transmembrane helix</keyword>
<proteinExistence type="predicted"/>
<comment type="caution">
    <text evidence="2">The sequence shown here is derived from an EMBL/GenBank/DDBJ whole genome shotgun (WGS) entry which is preliminary data.</text>
</comment>
<keyword evidence="5" id="KW-1185">Reference proteome</keyword>
<feature type="transmembrane region" description="Helical" evidence="1">
    <location>
        <begin position="197"/>
        <end position="220"/>
    </location>
</feature>
<feature type="transmembrane region" description="Helical" evidence="1">
    <location>
        <begin position="51"/>
        <end position="71"/>
    </location>
</feature>
<gene>
    <name evidence="3" type="ORF">B0A62_00765</name>
    <name evidence="2" type="ORF">IW20_00890</name>
</gene>
<name>A0A086AUI3_FLAHY</name>
<keyword evidence="1" id="KW-0472">Membrane</keyword>
<dbReference type="EMBL" id="JPRM01000001">
    <property type="protein sequence ID" value="KFF20347.1"/>
    <property type="molecule type" value="Genomic_DNA"/>
</dbReference>
<keyword evidence="1" id="KW-0812">Transmembrane</keyword>
<feature type="transmembrane region" description="Helical" evidence="1">
    <location>
        <begin position="164"/>
        <end position="185"/>
    </location>
</feature>
<dbReference type="OrthoDB" id="1366695at2"/>
<feature type="transmembrane region" description="Helical" evidence="1">
    <location>
        <begin position="16"/>
        <end position="31"/>
    </location>
</feature>
<organism evidence="2 4">
    <name type="scientific">Flavobacterium hydatis</name>
    <name type="common">Cytophaga aquatilis</name>
    <dbReference type="NCBI Taxonomy" id="991"/>
    <lineage>
        <taxon>Bacteria</taxon>
        <taxon>Pseudomonadati</taxon>
        <taxon>Bacteroidota</taxon>
        <taxon>Flavobacteriia</taxon>
        <taxon>Flavobacteriales</taxon>
        <taxon>Flavobacteriaceae</taxon>
        <taxon>Flavobacterium</taxon>
    </lineage>
</organism>